<keyword evidence="1" id="KW-0472">Membrane</keyword>
<gene>
    <name evidence="2" type="ORF">UX13_C0011G0007</name>
</gene>
<evidence type="ECO:0000313" key="2">
    <source>
        <dbReference type="EMBL" id="KKU10466.1"/>
    </source>
</evidence>
<dbReference type="AlphaFoldDB" id="A0A0G1MQ25"/>
<proteinExistence type="predicted"/>
<evidence type="ECO:0000313" key="3">
    <source>
        <dbReference type="Proteomes" id="UP000034329"/>
    </source>
</evidence>
<accession>A0A0G1MQ25</accession>
<dbReference type="EMBL" id="LCLA01000011">
    <property type="protein sequence ID" value="KKU10466.1"/>
    <property type="molecule type" value="Genomic_DNA"/>
</dbReference>
<dbReference type="Proteomes" id="UP000034329">
    <property type="component" value="Unassembled WGS sequence"/>
</dbReference>
<keyword evidence="1" id="KW-1133">Transmembrane helix</keyword>
<keyword evidence="1" id="KW-0812">Transmembrane</keyword>
<reference evidence="2 3" key="1">
    <citation type="journal article" date="2015" name="Nature">
        <title>rRNA introns, odd ribosomes, and small enigmatic genomes across a large radiation of phyla.</title>
        <authorList>
            <person name="Brown C.T."/>
            <person name="Hug L.A."/>
            <person name="Thomas B.C."/>
            <person name="Sharon I."/>
            <person name="Castelle C.J."/>
            <person name="Singh A."/>
            <person name="Wilkins M.J."/>
            <person name="Williams K.H."/>
            <person name="Banfield J.F."/>
        </authorList>
    </citation>
    <scope>NUCLEOTIDE SEQUENCE [LARGE SCALE GENOMIC DNA]</scope>
</reference>
<comment type="caution">
    <text evidence="2">The sequence shown here is derived from an EMBL/GenBank/DDBJ whole genome shotgun (WGS) entry which is preliminary data.</text>
</comment>
<sequence length="129" mass="14445">MEKGRQIWLFVFVLSLMGLLFVVSIIGVTSALDEYRAGRASVFAERSELVTILRIGEHFVAHCEDGVYFVLPYMATPDQIGILQGSDARNQSAVIDISGSEHEYLLGCFKIRIVPDPSSLYMLEVYQKP</sequence>
<organism evidence="2 3">
    <name type="scientific">Candidatus Woesebacteria bacterium GW2011_GWB1_45_5</name>
    <dbReference type="NCBI Taxonomy" id="1618581"/>
    <lineage>
        <taxon>Bacteria</taxon>
        <taxon>Candidatus Woeseibacteriota</taxon>
    </lineage>
</organism>
<name>A0A0G1MQ25_9BACT</name>
<feature type="transmembrane region" description="Helical" evidence="1">
    <location>
        <begin position="7"/>
        <end position="32"/>
    </location>
</feature>
<protein>
    <submittedName>
        <fullName evidence="2">Uncharacterized protein</fullName>
    </submittedName>
</protein>
<evidence type="ECO:0000256" key="1">
    <source>
        <dbReference type="SAM" id="Phobius"/>
    </source>
</evidence>